<name>A0ABW4B8Z8_9LACO</name>
<comment type="catalytic activity">
    <reaction evidence="7">
        <text>(6S)-5-methyl-5,6,7,8-tetrahydrofolate + NAD(+) = (6R)-5,10-methylene-5,6,7,8-tetrahydrofolate + NADH + H(+)</text>
        <dbReference type="Rhea" id="RHEA:19821"/>
        <dbReference type="ChEBI" id="CHEBI:15378"/>
        <dbReference type="ChEBI" id="CHEBI:15636"/>
        <dbReference type="ChEBI" id="CHEBI:18608"/>
        <dbReference type="ChEBI" id="CHEBI:57540"/>
        <dbReference type="ChEBI" id="CHEBI:57945"/>
        <dbReference type="EC" id="1.5.1.54"/>
    </reaction>
    <physiologicalReaction direction="right-to-left" evidence="7">
        <dbReference type="Rhea" id="RHEA:19823"/>
    </physiologicalReaction>
</comment>
<keyword evidence="10" id="KW-1185">Reference proteome</keyword>
<evidence type="ECO:0000256" key="8">
    <source>
        <dbReference type="RuleBase" id="RU003862"/>
    </source>
</evidence>
<evidence type="ECO:0000313" key="9">
    <source>
        <dbReference type="EMBL" id="MFD1392785.1"/>
    </source>
</evidence>
<evidence type="ECO:0000256" key="1">
    <source>
        <dbReference type="ARBA" id="ARBA00001974"/>
    </source>
</evidence>
<comment type="similarity">
    <text evidence="3 8">Belongs to the methylenetetrahydrofolate reductase family.</text>
</comment>
<dbReference type="CDD" id="cd00537">
    <property type="entry name" value="MTHFR"/>
    <property type="match status" value="1"/>
</dbReference>
<comment type="caution">
    <text evidence="9">The sequence shown here is derived from an EMBL/GenBank/DDBJ whole genome shotgun (WGS) entry which is preliminary data.</text>
</comment>
<dbReference type="InterPro" id="IPR003171">
    <property type="entry name" value="Mehydrof_redctse-like"/>
</dbReference>
<dbReference type="InterPro" id="IPR029041">
    <property type="entry name" value="FAD-linked_oxidoreductase-like"/>
</dbReference>
<evidence type="ECO:0000256" key="2">
    <source>
        <dbReference type="ARBA" id="ARBA00004777"/>
    </source>
</evidence>
<evidence type="ECO:0000256" key="4">
    <source>
        <dbReference type="ARBA" id="ARBA00022630"/>
    </source>
</evidence>
<evidence type="ECO:0000313" key="10">
    <source>
        <dbReference type="Proteomes" id="UP001597249"/>
    </source>
</evidence>
<dbReference type="RefSeq" id="WP_125586760.1">
    <property type="nucleotide sequence ID" value="NZ_JBHTMO010000009.1"/>
</dbReference>
<evidence type="ECO:0000256" key="5">
    <source>
        <dbReference type="ARBA" id="ARBA00022827"/>
    </source>
</evidence>
<dbReference type="PANTHER" id="PTHR45754:SF3">
    <property type="entry name" value="METHYLENETETRAHYDROFOLATE REDUCTASE (NADPH)"/>
    <property type="match status" value="1"/>
</dbReference>
<comment type="cofactor">
    <cofactor evidence="1 8">
        <name>FAD</name>
        <dbReference type="ChEBI" id="CHEBI:57692"/>
    </cofactor>
</comment>
<keyword evidence="6 8" id="KW-0560">Oxidoreductase</keyword>
<reference evidence="10" key="1">
    <citation type="journal article" date="2019" name="Int. J. Syst. Evol. Microbiol.">
        <title>The Global Catalogue of Microorganisms (GCM) 10K type strain sequencing project: providing services to taxonomists for standard genome sequencing and annotation.</title>
        <authorList>
            <consortium name="The Broad Institute Genomics Platform"/>
            <consortium name="The Broad Institute Genome Sequencing Center for Infectious Disease"/>
            <person name="Wu L."/>
            <person name="Ma J."/>
        </authorList>
    </citation>
    <scope>NUCLEOTIDE SEQUENCE [LARGE SCALE GENOMIC DNA]</scope>
    <source>
        <strain evidence="10">CCM 8911</strain>
    </source>
</reference>
<comment type="pathway">
    <text evidence="2 8">One-carbon metabolism; tetrahydrofolate interconversion.</text>
</comment>
<organism evidence="9 10">
    <name type="scientific">Lacticaseibacillus jixianensis</name>
    <dbReference type="NCBI Taxonomy" id="2486012"/>
    <lineage>
        <taxon>Bacteria</taxon>
        <taxon>Bacillati</taxon>
        <taxon>Bacillota</taxon>
        <taxon>Bacilli</taxon>
        <taxon>Lactobacillales</taxon>
        <taxon>Lactobacillaceae</taxon>
        <taxon>Lacticaseibacillus</taxon>
    </lineage>
</organism>
<dbReference type="Pfam" id="PF02219">
    <property type="entry name" value="MTHFR"/>
    <property type="match status" value="1"/>
</dbReference>
<evidence type="ECO:0000256" key="7">
    <source>
        <dbReference type="ARBA" id="ARBA00048628"/>
    </source>
</evidence>
<keyword evidence="5 8" id="KW-0274">FAD</keyword>
<accession>A0ABW4B8Z8</accession>
<gene>
    <name evidence="9" type="ORF">ACFQ3L_04160</name>
</gene>
<evidence type="ECO:0000256" key="3">
    <source>
        <dbReference type="ARBA" id="ARBA00006743"/>
    </source>
</evidence>
<proteinExistence type="inferred from homology"/>
<evidence type="ECO:0000256" key="6">
    <source>
        <dbReference type="ARBA" id="ARBA00023002"/>
    </source>
</evidence>
<protein>
    <recommendedName>
        <fullName evidence="8">Methylenetetrahydrofolate reductase</fullName>
    </recommendedName>
</protein>
<dbReference type="Proteomes" id="UP001597249">
    <property type="component" value="Unassembled WGS sequence"/>
</dbReference>
<dbReference type="PANTHER" id="PTHR45754">
    <property type="entry name" value="METHYLENETETRAHYDROFOLATE REDUCTASE"/>
    <property type="match status" value="1"/>
</dbReference>
<dbReference type="EMBL" id="JBHTMO010000009">
    <property type="protein sequence ID" value="MFD1392785.1"/>
    <property type="molecule type" value="Genomic_DNA"/>
</dbReference>
<dbReference type="Gene3D" id="3.20.20.220">
    <property type="match status" value="1"/>
</dbReference>
<dbReference type="SUPFAM" id="SSF51730">
    <property type="entry name" value="FAD-linked oxidoreductase"/>
    <property type="match status" value="1"/>
</dbReference>
<sequence length="290" mass="32247">MKVNRLFNDHQVLSFELFPPRQRTSDEDYRRIDETISAVSALAPDFVSVTLHTGVQDQRRLTLALADRIQHQYGLPAVAHLPAAQLTTAEVDDLLDAFKANGIENILALRGDLPAGGRVARDFPHASDLIRHIHEYSDFNVIAACYPETHPEALSPEADLRHLKEKVAAGAAQLISQLFFDNHVFYDFVARARAVGITVPIEAGIMPVLSQHQIDRMARTSGVSLPEKFLSMMDHYAGRPEAMRDAGIAYAIDQIVDLMVHGVDGIHLYTMDNPTVARRIVEATRALVRQ</sequence>
<keyword evidence="4 8" id="KW-0285">Flavoprotein</keyword>
<dbReference type="GO" id="GO:0004489">
    <property type="term" value="F:methylenetetrahydrofolate reductase [NAD(P)H] activity"/>
    <property type="evidence" value="ECO:0007669"/>
    <property type="project" value="UniProtKB-EC"/>
</dbReference>